<evidence type="ECO:0000256" key="12">
    <source>
        <dbReference type="ARBA" id="ARBA00034000"/>
    </source>
</evidence>
<feature type="region of interest" description="Disordered" evidence="14">
    <location>
        <begin position="766"/>
        <end position="867"/>
    </location>
</feature>
<dbReference type="Pfam" id="PF00905">
    <property type="entry name" value="Transpeptidase"/>
    <property type="match status" value="1"/>
</dbReference>
<dbReference type="FunFam" id="1.10.3810.10:FF:000001">
    <property type="entry name" value="Penicillin-binding protein 1A"/>
    <property type="match status" value="1"/>
</dbReference>
<dbReference type="InterPro" id="IPR050396">
    <property type="entry name" value="Glycosyltr_51/Transpeptidase"/>
</dbReference>
<evidence type="ECO:0000256" key="15">
    <source>
        <dbReference type="SAM" id="Phobius"/>
    </source>
</evidence>
<gene>
    <name evidence="17" type="primary">ponA_2</name>
    <name evidence="17" type="ORF">NCTC4822_01320</name>
</gene>
<dbReference type="PROSITE" id="PS50853">
    <property type="entry name" value="FN3"/>
    <property type="match status" value="1"/>
</dbReference>
<evidence type="ECO:0000256" key="6">
    <source>
        <dbReference type="ARBA" id="ARBA00022679"/>
    </source>
</evidence>
<evidence type="ECO:0000256" key="14">
    <source>
        <dbReference type="SAM" id="MobiDB-lite"/>
    </source>
</evidence>
<evidence type="ECO:0000256" key="11">
    <source>
        <dbReference type="ARBA" id="ARBA00023316"/>
    </source>
</evidence>
<dbReference type="SUPFAM" id="SSF56601">
    <property type="entry name" value="beta-lactamase/transpeptidase-like"/>
    <property type="match status" value="1"/>
</dbReference>
<name>A0A380BN24_SPOPA</name>
<dbReference type="GO" id="GO:0008658">
    <property type="term" value="F:penicillin binding"/>
    <property type="evidence" value="ECO:0007669"/>
    <property type="project" value="InterPro"/>
</dbReference>
<dbReference type="InterPro" id="IPR013783">
    <property type="entry name" value="Ig-like_fold"/>
</dbReference>
<dbReference type="Gene3D" id="2.60.40.10">
    <property type="entry name" value="Immunoglobulins"/>
    <property type="match status" value="1"/>
</dbReference>
<keyword evidence="3" id="KW-0121">Carboxypeptidase</keyword>
<accession>A0A380BN24</accession>
<dbReference type="InterPro" id="IPR003961">
    <property type="entry name" value="FN3_dom"/>
</dbReference>
<dbReference type="Proteomes" id="UP000254519">
    <property type="component" value="Unassembled WGS sequence"/>
</dbReference>
<keyword evidence="4" id="KW-0645">Protease</keyword>
<keyword evidence="11" id="KW-0961">Cell wall biogenesis/degradation</keyword>
<evidence type="ECO:0000256" key="8">
    <source>
        <dbReference type="ARBA" id="ARBA00022960"/>
    </source>
</evidence>
<comment type="similarity">
    <text evidence="2">In the N-terminal section; belongs to the glycosyltransferase 51 family.</text>
</comment>
<dbReference type="GO" id="GO:0030288">
    <property type="term" value="C:outer membrane-bounded periplasmic space"/>
    <property type="evidence" value="ECO:0007669"/>
    <property type="project" value="TreeGrafter"/>
</dbReference>
<keyword evidence="10" id="KW-0511">Multifunctional enzyme</keyword>
<organism evidence="17 18">
    <name type="scientific">Sporosarcina pasteurii</name>
    <name type="common">Bacillus pasteurii</name>
    <dbReference type="NCBI Taxonomy" id="1474"/>
    <lineage>
        <taxon>Bacteria</taxon>
        <taxon>Bacillati</taxon>
        <taxon>Bacillota</taxon>
        <taxon>Bacilli</taxon>
        <taxon>Bacillales</taxon>
        <taxon>Caryophanaceae</taxon>
        <taxon>Sporosarcina</taxon>
    </lineage>
</organism>
<keyword evidence="8" id="KW-0133">Cell shape</keyword>
<evidence type="ECO:0000256" key="4">
    <source>
        <dbReference type="ARBA" id="ARBA00022670"/>
    </source>
</evidence>
<dbReference type="GO" id="GO:0071555">
    <property type="term" value="P:cell wall organization"/>
    <property type="evidence" value="ECO:0007669"/>
    <property type="project" value="UniProtKB-KW"/>
</dbReference>
<dbReference type="GO" id="GO:0009002">
    <property type="term" value="F:serine-type D-Ala-D-Ala carboxypeptidase activity"/>
    <property type="evidence" value="ECO:0007669"/>
    <property type="project" value="UniProtKB-EC"/>
</dbReference>
<keyword evidence="5" id="KW-0328">Glycosyltransferase</keyword>
<dbReference type="PANTHER" id="PTHR32282">
    <property type="entry name" value="BINDING PROTEIN TRANSPEPTIDASE, PUTATIVE-RELATED"/>
    <property type="match status" value="1"/>
</dbReference>
<dbReference type="GO" id="GO:0006508">
    <property type="term" value="P:proteolysis"/>
    <property type="evidence" value="ECO:0007669"/>
    <property type="project" value="UniProtKB-KW"/>
</dbReference>
<sequence length="867" mass="95860">MSDQINSRTERRRAQQQNNKNQKPRNNKGLIKKIFLALVAIGFIGLISGLGLFAFYASSAPKLDEELLRDPLSSEILYANGELMYTTGSEKREYVNYEDIPKLMEDAILATEDVRFYKHHGMDFYRLGGAVIANFKRGFGSEGASTLTQQVIKNSFLTHDKTLKRKAQEAWLAFQLERNYEKEEIFEMYFNKILMSGNQYGFGTAADYFYGKKLDELELHEVAMLAGLPQSPNGYNPYNNPERAEKRRNIVLSLMHQHKKITKEEMEAAQATDVTSTLRPEEERVANNFKYPILLDVVLNELEQAGYGDIINDGVQIHTTFNPSAQRIVEESINNPSIYVDDKIQSGMTVLDTQTGGIVAIGSRDYSYGTNFARQEKRQLGSTMKPILSYGPAIEYLNWSTGQVVVDEPYKYPNGKSLGNAYPGFKGPMTIREGLYQSSNVTAVKTFKEVDKNDAMSFAAKLGIKLGDAHEASALGGTTEEFSTVDLAGAYAAFGNNGVYTKPYSINKIVMRDGKTEKNLKPKSVVAMKDSTAYMITDMLRDVFTKPGATGQNANVPGLDIAGKTGTTNEARDSWFVGYSTRYTVAAWGGYKDRTPMTSWQGQRMIPRDLFKGVMKDISANIETPRFQKPSSVEEVEVVYLSNPLMKASPAIPASMKRTELFVKGSVPQEVAKPEVVLNAPSNLSATFNEENESITLTWEHESPDSELIEGDVEFIVSANIDGGETIEVARTKEFALAFTDVNRGSTYTFSVVASVGELKSDAISTTLKVDGEEEVIPEEEPEEEPETNPDEENTPPEEDNNGKSPGEDGNQGNNGNNGDNGNNGNNGSQGNSGNNNEGNREDEEQGADTGTPPDDEINDENEDEQP</sequence>
<feature type="compositionally biased region" description="Acidic residues" evidence="14">
    <location>
        <begin position="772"/>
        <end position="800"/>
    </location>
</feature>
<dbReference type="InterPro" id="IPR012338">
    <property type="entry name" value="Beta-lactam/transpept-like"/>
</dbReference>
<evidence type="ECO:0000256" key="2">
    <source>
        <dbReference type="ARBA" id="ARBA00007739"/>
    </source>
</evidence>
<feature type="compositionally biased region" description="Acidic residues" evidence="14">
    <location>
        <begin position="854"/>
        <end position="867"/>
    </location>
</feature>
<proteinExistence type="inferred from homology"/>
<dbReference type="SUPFAM" id="SSF49265">
    <property type="entry name" value="Fibronectin type III"/>
    <property type="match status" value="1"/>
</dbReference>
<dbReference type="InterPro" id="IPR036950">
    <property type="entry name" value="PBP_transglycosylase"/>
</dbReference>
<dbReference type="InterPro" id="IPR036116">
    <property type="entry name" value="FN3_sf"/>
</dbReference>
<dbReference type="PANTHER" id="PTHR32282:SF29">
    <property type="entry name" value="PENICILLIN-BINDING PROTEIN 1A"/>
    <property type="match status" value="1"/>
</dbReference>
<dbReference type="GO" id="GO:0009252">
    <property type="term" value="P:peptidoglycan biosynthetic process"/>
    <property type="evidence" value="ECO:0007669"/>
    <property type="project" value="UniProtKB-KW"/>
</dbReference>
<keyword evidence="6" id="KW-0808">Transferase</keyword>
<keyword evidence="18" id="KW-1185">Reference proteome</keyword>
<reference evidence="17 18" key="1">
    <citation type="submission" date="2018-06" db="EMBL/GenBank/DDBJ databases">
        <authorList>
            <consortium name="Pathogen Informatics"/>
            <person name="Doyle S."/>
        </authorList>
    </citation>
    <scope>NUCLEOTIDE SEQUENCE [LARGE SCALE GENOMIC DNA]</scope>
    <source>
        <strain evidence="18">ATCC 11859 / DSM 33 / NCIB 8841 / NCTC 4822</strain>
    </source>
</reference>
<comment type="catalytic activity">
    <reaction evidence="12">
        <text>Preferential cleavage: (Ac)2-L-Lys-D-Ala-|-D-Ala. Also transpeptidation of peptidyl-alanyl moieties that are N-acyl substituents of D-alanine.</text>
        <dbReference type="EC" id="3.4.16.4"/>
    </reaction>
</comment>
<keyword evidence="7" id="KW-0378">Hydrolase</keyword>
<evidence type="ECO:0000256" key="5">
    <source>
        <dbReference type="ARBA" id="ARBA00022676"/>
    </source>
</evidence>
<dbReference type="OrthoDB" id="9766909at2"/>
<comment type="similarity">
    <text evidence="1">In the C-terminal section; belongs to the transpeptidase family.</text>
</comment>
<feature type="transmembrane region" description="Helical" evidence="15">
    <location>
        <begin position="34"/>
        <end position="57"/>
    </location>
</feature>
<dbReference type="SUPFAM" id="SSF53955">
    <property type="entry name" value="Lysozyme-like"/>
    <property type="match status" value="1"/>
</dbReference>
<feature type="domain" description="Fibronectin type-III" evidence="16">
    <location>
        <begin position="680"/>
        <end position="775"/>
    </location>
</feature>
<dbReference type="InterPro" id="IPR001264">
    <property type="entry name" value="Glyco_trans_51"/>
</dbReference>
<evidence type="ECO:0000256" key="10">
    <source>
        <dbReference type="ARBA" id="ARBA00023268"/>
    </source>
</evidence>
<evidence type="ECO:0000256" key="3">
    <source>
        <dbReference type="ARBA" id="ARBA00022645"/>
    </source>
</evidence>
<evidence type="ECO:0000256" key="9">
    <source>
        <dbReference type="ARBA" id="ARBA00022984"/>
    </source>
</evidence>
<keyword evidence="15" id="KW-0812">Transmembrane</keyword>
<keyword evidence="15" id="KW-0472">Membrane</keyword>
<protein>
    <submittedName>
        <fullName evidence="17">Penicillin-binding protein 1A/1B</fullName>
    </submittedName>
</protein>
<dbReference type="SMART" id="SM00060">
    <property type="entry name" value="FN3"/>
    <property type="match status" value="1"/>
</dbReference>
<evidence type="ECO:0000259" key="16">
    <source>
        <dbReference type="PROSITE" id="PS50853"/>
    </source>
</evidence>
<dbReference type="Gene3D" id="1.10.3810.10">
    <property type="entry name" value="Biosynthetic peptidoglycan transglycosylase-like"/>
    <property type="match status" value="1"/>
</dbReference>
<feature type="region of interest" description="Disordered" evidence="14">
    <location>
        <begin position="1"/>
        <end position="25"/>
    </location>
</feature>
<dbReference type="InterPro" id="IPR001460">
    <property type="entry name" value="PCN-bd_Tpept"/>
</dbReference>
<dbReference type="AlphaFoldDB" id="A0A380BN24"/>
<dbReference type="Pfam" id="PF00912">
    <property type="entry name" value="Transgly"/>
    <property type="match status" value="1"/>
</dbReference>
<dbReference type="GO" id="GO:0008360">
    <property type="term" value="P:regulation of cell shape"/>
    <property type="evidence" value="ECO:0007669"/>
    <property type="project" value="UniProtKB-KW"/>
</dbReference>
<feature type="compositionally biased region" description="Low complexity" evidence="14">
    <location>
        <begin position="808"/>
        <end position="838"/>
    </location>
</feature>
<dbReference type="Gene3D" id="3.40.710.10">
    <property type="entry name" value="DD-peptidase/beta-lactamase superfamily"/>
    <property type="match status" value="1"/>
</dbReference>
<keyword evidence="9" id="KW-0573">Peptidoglycan synthesis</keyword>
<dbReference type="InterPro" id="IPR023346">
    <property type="entry name" value="Lysozyme-like_dom_sf"/>
</dbReference>
<evidence type="ECO:0000256" key="7">
    <source>
        <dbReference type="ARBA" id="ARBA00022801"/>
    </source>
</evidence>
<dbReference type="GO" id="GO:0008955">
    <property type="term" value="F:peptidoglycan glycosyltransferase activity"/>
    <property type="evidence" value="ECO:0007669"/>
    <property type="project" value="UniProtKB-EC"/>
</dbReference>
<dbReference type="CDD" id="cd00063">
    <property type="entry name" value="FN3"/>
    <property type="match status" value="1"/>
</dbReference>
<evidence type="ECO:0000313" key="18">
    <source>
        <dbReference type="Proteomes" id="UP000254519"/>
    </source>
</evidence>
<dbReference type="NCBIfam" id="TIGR02074">
    <property type="entry name" value="PBP_1a_fam"/>
    <property type="match status" value="1"/>
</dbReference>
<evidence type="ECO:0000256" key="1">
    <source>
        <dbReference type="ARBA" id="ARBA00007090"/>
    </source>
</evidence>
<dbReference type="EMBL" id="UGYZ01000002">
    <property type="protein sequence ID" value="SUJ02897.1"/>
    <property type="molecule type" value="Genomic_DNA"/>
</dbReference>
<comment type="catalytic activity">
    <reaction evidence="13">
        <text>[GlcNAc-(1-&gt;4)-Mur2Ac(oyl-L-Ala-gamma-D-Glu-L-Lys-D-Ala-D-Ala)](n)-di-trans,octa-cis-undecaprenyl diphosphate + beta-D-GlcNAc-(1-&gt;4)-Mur2Ac(oyl-L-Ala-gamma-D-Glu-L-Lys-D-Ala-D-Ala)-di-trans,octa-cis-undecaprenyl diphosphate = [GlcNAc-(1-&gt;4)-Mur2Ac(oyl-L-Ala-gamma-D-Glu-L-Lys-D-Ala-D-Ala)](n+1)-di-trans,octa-cis-undecaprenyl diphosphate + di-trans,octa-cis-undecaprenyl diphosphate + H(+)</text>
        <dbReference type="Rhea" id="RHEA:23708"/>
        <dbReference type="Rhea" id="RHEA-COMP:9602"/>
        <dbReference type="Rhea" id="RHEA-COMP:9603"/>
        <dbReference type="ChEBI" id="CHEBI:15378"/>
        <dbReference type="ChEBI" id="CHEBI:58405"/>
        <dbReference type="ChEBI" id="CHEBI:60033"/>
        <dbReference type="ChEBI" id="CHEBI:78435"/>
        <dbReference type="EC" id="2.4.99.28"/>
    </reaction>
</comment>
<dbReference type="RefSeq" id="WP_115360698.1">
    <property type="nucleotide sequence ID" value="NZ_CP038012.1"/>
</dbReference>
<keyword evidence="15" id="KW-1133">Transmembrane helix</keyword>
<evidence type="ECO:0000313" key="17">
    <source>
        <dbReference type="EMBL" id="SUJ02897.1"/>
    </source>
</evidence>
<evidence type="ECO:0000256" key="13">
    <source>
        <dbReference type="ARBA" id="ARBA00049902"/>
    </source>
</evidence>